<evidence type="ECO:0000313" key="2">
    <source>
        <dbReference type="Proteomes" id="UP001595557"/>
    </source>
</evidence>
<accession>A0ABV7IKD2</accession>
<sequence>RPWDKSVRGRGTLAISRFGQQSLHSEHAMAEITKGLQKASEMFPRSKWPEWAEMSVDGRLNGHWPWAQSGMKEFLLQEARKLA</sequence>
<evidence type="ECO:0000313" key="1">
    <source>
        <dbReference type="EMBL" id="MFC3169625.1"/>
    </source>
</evidence>
<keyword evidence="2" id="KW-1185">Reference proteome</keyword>
<feature type="non-terminal residue" evidence="1">
    <location>
        <position position="1"/>
    </location>
</feature>
<proteinExistence type="predicted"/>
<protein>
    <submittedName>
        <fullName evidence="1">Uncharacterized protein</fullName>
    </submittedName>
</protein>
<dbReference type="Proteomes" id="UP001595557">
    <property type="component" value="Unassembled WGS sequence"/>
</dbReference>
<comment type="caution">
    <text evidence="1">The sequence shown here is derived from an EMBL/GenBank/DDBJ whole genome shotgun (WGS) entry which is preliminary data.</text>
</comment>
<name>A0ABV7IKD2_9RHOB</name>
<organism evidence="1 2">
    <name type="scientific">Paracoccus fontiphilus</name>
    <dbReference type="NCBI Taxonomy" id="1815556"/>
    <lineage>
        <taxon>Bacteria</taxon>
        <taxon>Pseudomonadati</taxon>
        <taxon>Pseudomonadota</taxon>
        <taxon>Alphaproteobacteria</taxon>
        <taxon>Rhodobacterales</taxon>
        <taxon>Paracoccaceae</taxon>
        <taxon>Paracoccus</taxon>
    </lineage>
</organism>
<dbReference type="RefSeq" id="WP_377707292.1">
    <property type="nucleotide sequence ID" value="NZ_JBHRTE010000081.1"/>
</dbReference>
<dbReference type="EMBL" id="JBHRTE010000081">
    <property type="protein sequence ID" value="MFC3169625.1"/>
    <property type="molecule type" value="Genomic_DNA"/>
</dbReference>
<gene>
    <name evidence="1" type="ORF">ACFOD7_16370</name>
</gene>
<reference evidence="2" key="1">
    <citation type="journal article" date="2019" name="Int. J. Syst. Evol. Microbiol.">
        <title>The Global Catalogue of Microorganisms (GCM) 10K type strain sequencing project: providing services to taxonomists for standard genome sequencing and annotation.</title>
        <authorList>
            <consortium name="The Broad Institute Genomics Platform"/>
            <consortium name="The Broad Institute Genome Sequencing Center for Infectious Disease"/>
            <person name="Wu L."/>
            <person name="Ma J."/>
        </authorList>
    </citation>
    <scope>NUCLEOTIDE SEQUENCE [LARGE SCALE GENOMIC DNA]</scope>
    <source>
        <strain evidence="2">KCTC 52239</strain>
    </source>
</reference>